<keyword evidence="4 7" id="KW-0812">Transmembrane</keyword>
<comment type="subcellular location">
    <subcellularLocation>
        <location evidence="1">Cell inner membrane</location>
        <topology evidence="1">Multi-pass membrane protein</topology>
    </subcellularLocation>
</comment>
<dbReference type="Proteomes" id="UP001150055">
    <property type="component" value="Unassembled WGS sequence"/>
</dbReference>
<dbReference type="InterPro" id="IPR048279">
    <property type="entry name" value="MdtK-like"/>
</dbReference>
<organism evidence="8 9">
    <name type="scientific">Acinetobacter lactucae</name>
    <dbReference type="NCBI Taxonomy" id="1785128"/>
    <lineage>
        <taxon>Bacteria</taxon>
        <taxon>Pseudomonadati</taxon>
        <taxon>Pseudomonadota</taxon>
        <taxon>Gammaproteobacteria</taxon>
        <taxon>Moraxellales</taxon>
        <taxon>Moraxellaceae</taxon>
        <taxon>Acinetobacter</taxon>
        <taxon>Acinetobacter calcoaceticus/baumannii complex</taxon>
    </lineage>
</organism>
<dbReference type="RefSeq" id="WP_274579182.1">
    <property type="nucleotide sequence ID" value="NZ_JALNTG010000041.1"/>
</dbReference>
<feature type="transmembrane region" description="Helical" evidence="7">
    <location>
        <begin position="330"/>
        <end position="351"/>
    </location>
</feature>
<feature type="transmembrane region" description="Helical" evidence="7">
    <location>
        <begin position="31"/>
        <end position="54"/>
    </location>
</feature>
<evidence type="ECO:0000313" key="8">
    <source>
        <dbReference type="EMBL" id="MDD9320738.1"/>
    </source>
</evidence>
<dbReference type="GO" id="GO:0015297">
    <property type="term" value="F:antiporter activity"/>
    <property type="evidence" value="ECO:0007669"/>
    <property type="project" value="InterPro"/>
</dbReference>
<comment type="caution">
    <text evidence="8">The sequence shown here is derived from an EMBL/GenBank/DDBJ whole genome shotgun (WGS) entry which is preliminary data.</text>
</comment>
<evidence type="ECO:0000256" key="7">
    <source>
        <dbReference type="SAM" id="Phobius"/>
    </source>
</evidence>
<evidence type="ECO:0000256" key="2">
    <source>
        <dbReference type="ARBA" id="ARBA00022448"/>
    </source>
</evidence>
<proteinExistence type="predicted"/>
<feature type="transmembrane region" description="Helical" evidence="7">
    <location>
        <begin position="429"/>
        <end position="451"/>
    </location>
</feature>
<dbReference type="NCBIfam" id="TIGR00797">
    <property type="entry name" value="matE"/>
    <property type="match status" value="1"/>
</dbReference>
<dbReference type="CDD" id="cd13148">
    <property type="entry name" value="MATE_like_3"/>
    <property type="match status" value="1"/>
</dbReference>
<feature type="transmembrane region" description="Helical" evidence="7">
    <location>
        <begin position="148"/>
        <end position="169"/>
    </location>
</feature>
<evidence type="ECO:0000256" key="5">
    <source>
        <dbReference type="ARBA" id="ARBA00022989"/>
    </source>
</evidence>
<dbReference type="AlphaFoldDB" id="A0AB35K259"/>
<keyword evidence="5 7" id="KW-1133">Transmembrane helix</keyword>
<feature type="transmembrane region" description="Helical" evidence="7">
    <location>
        <begin position="60"/>
        <end position="84"/>
    </location>
</feature>
<name>A0AB35K259_9GAMM</name>
<evidence type="ECO:0000256" key="6">
    <source>
        <dbReference type="ARBA" id="ARBA00023136"/>
    </source>
</evidence>
<feature type="transmembrane region" description="Helical" evidence="7">
    <location>
        <begin position="105"/>
        <end position="128"/>
    </location>
</feature>
<accession>A0AB35K259</accession>
<evidence type="ECO:0000256" key="3">
    <source>
        <dbReference type="ARBA" id="ARBA00022475"/>
    </source>
</evidence>
<keyword evidence="6 7" id="KW-0472">Membrane</keyword>
<dbReference type="PIRSF" id="PIRSF006603">
    <property type="entry name" value="DinF"/>
    <property type="match status" value="1"/>
</dbReference>
<feature type="transmembrane region" description="Helical" evidence="7">
    <location>
        <begin position="297"/>
        <end position="318"/>
    </location>
</feature>
<feature type="transmembrane region" description="Helical" evidence="7">
    <location>
        <begin position="209"/>
        <end position="227"/>
    </location>
</feature>
<evidence type="ECO:0000256" key="4">
    <source>
        <dbReference type="ARBA" id="ARBA00022692"/>
    </source>
</evidence>
<gene>
    <name evidence="8" type="ORF">M0O54_11545</name>
</gene>
<reference evidence="8" key="1">
    <citation type="submission" date="2022-12" db="EMBL/GenBank/DDBJ databases">
        <title>Acinetobacter lactucae: Emerging opportunistic pathogenic species of genus Acinetobacter isolated from immunocompromised patients in clinical settings of India.</title>
        <authorList>
            <person name="Amar A.K."/>
            <person name="Sawant A.R."/>
            <person name="Meera M."/>
            <person name="Tomar A."/>
            <person name="Sistla S."/>
            <person name="Prashanth K."/>
        </authorList>
    </citation>
    <scope>NUCLEOTIDE SEQUENCE</scope>
    <source>
        <strain evidence="8">PKAL1828C</strain>
    </source>
</reference>
<protein>
    <submittedName>
        <fullName evidence="8">MATE family efflux transporter</fullName>
    </submittedName>
</protein>
<keyword evidence="2" id="KW-0813">Transport</keyword>
<keyword evidence="3" id="KW-1003">Cell membrane</keyword>
<feature type="transmembrane region" description="Helical" evidence="7">
    <location>
        <begin position="181"/>
        <end position="203"/>
    </location>
</feature>
<dbReference type="InterPro" id="IPR052031">
    <property type="entry name" value="Membrane_Transporter-Flippase"/>
</dbReference>
<dbReference type="EMBL" id="JALNTG010000041">
    <property type="protein sequence ID" value="MDD9320738.1"/>
    <property type="molecule type" value="Genomic_DNA"/>
</dbReference>
<dbReference type="PANTHER" id="PTHR43549">
    <property type="entry name" value="MULTIDRUG RESISTANCE PROTEIN YPNP-RELATED"/>
    <property type="match status" value="1"/>
</dbReference>
<feature type="transmembrane region" description="Helical" evidence="7">
    <location>
        <begin position="371"/>
        <end position="391"/>
    </location>
</feature>
<dbReference type="GO" id="GO:0042910">
    <property type="term" value="F:xenobiotic transmembrane transporter activity"/>
    <property type="evidence" value="ECO:0007669"/>
    <property type="project" value="InterPro"/>
</dbReference>
<dbReference type="InterPro" id="IPR002528">
    <property type="entry name" value="MATE_fam"/>
</dbReference>
<sequence>MQEQSIRQTLKAQDLNQAILNGPITQTMLKLALPTITVLFVQTLIGLLETYFVSSLGTQVMAGVAVVFPILMLMQMLANGGFGGGLSSAVARASGAGRLEDVQSLVWHGVILAGLLGGIFSIVMLIAAPTIYHLMGVTGLALDAALKYSNIIFLGSPLIWAVALLSASLRGAGDTKTPARITLLGGVLLLPISPLLIFGWGFIPSFGVAGAGLAVLSYYVFAIVYLIRHMRATHSIIRLSISPLNLHFFKEILGIGSLSAIGVIQVNLTVIIITTLVGQFGSDAIAGYGIASRLDYIQIPLMFGIGSAIMTMVGINYGAGQFQRAQHITWVGVFISFLITGSIGLFFSIFPSLWLGIFSSDQAVIQTGITYLQHVAPFYGAIGIGMALYFAGQGSKRLLGPLIAGTIRMIIAAFIGSIAVLHFNVSLSTFFQILGLSALTFGLVSCLANLVKNK</sequence>
<feature type="transmembrane region" description="Helical" evidence="7">
    <location>
        <begin position="248"/>
        <end position="277"/>
    </location>
</feature>
<evidence type="ECO:0000313" key="9">
    <source>
        <dbReference type="Proteomes" id="UP001150055"/>
    </source>
</evidence>
<dbReference type="Pfam" id="PF01554">
    <property type="entry name" value="MatE"/>
    <property type="match status" value="2"/>
</dbReference>
<evidence type="ECO:0000256" key="1">
    <source>
        <dbReference type="ARBA" id="ARBA00004429"/>
    </source>
</evidence>
<feature type="transmembrane region" description="Helical" evidence="7">
    <location>
        <begin position="398"/>
        <end position="423"/>
    </location>
</feature>
<dbReference type="PANTHER" id="PTHR43549:SF3">
    <property type="entry name" value="MULTIDRUG RESISTANCE PROTEIN YPNP-RELATED"/>
    <property type="match status" value="1"/>
</dbReference>
<dbReference type="GO" id="GO:0005886">
    <property type="term" value="C:plasma membrane"/>
    <property type="evidence" value="ECO:0007669"/>
    <property type="project" value="UniProtKB-SubCell"/>
</dbReference>